<evidence type="ECO:0000256" key="4">
    <source>
        <dbReference type="ARBA" id="ARBA00013432"/>
    </source>
</evidence>
<dbReference type="PANTHER" id="PTHR12563">
    <property type="entry name" value="GLYCEROL-3-PHOSPHATE ACYLTRANSFERASE"/>
    <property type="match status" value="1"/>
</dbReference>
<evidence type="ECO:0000256" key="3">
    <source>
        <dbReference type="ARBA" id="ARBA00013113"/>
    </source>
</evidence>
<reference evidence="8 9" key="2">
    <citation type="journal article" date="2017" name="Genome Biol. Evol.">
        <title>Trajectories and Drivers of Genome Evolution in Surface-Associated Marine Phaeobacter.</title>
        <authorList>
            <person name="Freese H.M."/>
            <person name="Sikorski J."/>
            <person name="Bunk B."/>
            <person name="Scheuner C."/>
            <person name="Meier-Kolthoff J.P."/>
            <person name="Sproer C."/>
            <person name="Gram L."/>
            <person name="Overmann J."/>
        </authorList>
    </citation>
    <scope>NUCLEOTIDE SEQUENCE [LARGE SCALE GENOMIC DNA]</scope>
    <source>
        <strain evidence="8 9">P88</strain>
    </source>
</reference>
<accession>A0A2I7K5L2</accession>
<evidence type="ECO:0000256" key="6">
    <source>
        <dbReference type="SAM" id="Phobius"/>
    </source>
</evidence>
<comment type="subcellular location">
    <subcellularLocation>
        <location evidence="1">Endomembrane system</location>
        <topology evidence="1">Peripheral membrane protein</topology>
    </subcellularLocation>
</comment>
<keyword evidence="6" id="KW-1133">Transmembrane helix</keyword>
<reference evidence="8 9" key="1">
    <citation type="journal article" date="2017" name="Front. Microbiol.">
        <title>Phaeobacter piscinae sp. nov., a species of the Roseobacter group and potential aquaculture probiont.</title>
        <authorList>
            <person name="Sonnenschein E.C."/>
            <person name="Phippen C.B.W."/>
            <person name="Nielsen K.F."/>
            <person name="Mateiu R.V."/>
            <person name="Melchiorsen J."/>
            <person name="Gram L."/>
            <person name="Overmann J."/>
            <person name="Freese H.M."/>
        </authorList>
    </citation>
    <scope>NUCLEOTIDE SEQUENCE [LARGE SCALE GENOMIC DNA]</scope>
    <source>
        <strain evidence="8 9">P88</strain>
    </source>
</reference>
<dbReference type="InterPro" id="IPR002123">
    <property type="entry name" value="Plipid/glycerol_acylTrfase"/>
</dbReference>
<dbReference type="GO" id="GO:0012505">
    <property type="term" value="C:endomembrane system"/>
    <property type="evidence" value="ECO:0007669"/>
    <property type="project" value="UniProtKB-SubCell"/>
</dbReference>
<dbReference type="Pfam" id="PF01553">
    <property type="entry name" value="Acyltransferase"/>
    <property type="match status" value="1"/>
</dbReference>
<evidence type="ECO:0000313" key="8">
    <source>
        <dbReference type="EMBL" id="AUQ97780.1"/>
    </source>
</evidence>
<gene>
    <name evidence="8" type="ORF">PhaeoP88_00378</name>
</gene>
<keyword evidence="6" id="KW-0812">Transmembrane</keyword>
<evidence type="ECO:0000256" key="5">
    <source>
        <dbReference type="ARBA" id="ARBA00048427"/>
    </source>
</evidence>
<dbReference type="AlphaFoldDB" id="A0A2I7K5L2"/>
<keyword evidence="8" id="KW-0012">Acyltransferase</keyword>
<comment type="catalytic activity">
    <reaction evidence="5">
        <text>sn-glycerol 3-phosphate + an acyl-CoA = a 1-acyl-sn-glycero-3-phosphate + CoA</text>
        <dbReference type="Rhea" id="RHEA:15325"/>
        <dbReference type="ChEBI" id="CHEBI:57287"/>
        <dbReference type="ChEBI" id="CHEBI:57597"/>
        <dbReference type="ChEBI" id="CHEBI:57970"/>
        <dbReference type="ChEBI" id="CHEBI:58342"/>
        <dbReference type="EC" id="2.3.1.15"/>
    </reaction>
</comment>
<evidence type="ECO:0000313" key="9">
    <source>
        <dbReference type="Proteomes" id="UP000236447"/>
    </source>
</evidence>
<dbReference type="GO" id="GO:0016024">
    <property type="term" value="P:CDP-diacylglycerol biosynthetic process"/>
    <property type="evidence" value="ECO:0007669"/>
    <property type="project" value="UniProtKB-UniPathway"/>
</dbReference>
<protein>
    <recommendedName>
        <fullName evidence="4">Glycerol-3-phosphate acyltransferase</fullName>
        <ecNumber evidence="3">2.3.1.15</ecNumber>
    </recommendedName>
</protein>
<keyword evidence="6" id="KW-0472">Membrane</keyword>
<evidence type="ECO:0000256" key="1">
    <source>
        <dbReference type="ARBA" id="ARBA00004184"/>
    </source>
</evidence>
<dbReference type="GO" id="GO:0004366">
    <property type="term" value="F:glycerol-3-phosphate O-acyltransferase activity"/>
    <property type="evidence" value="ECO:0007669"/>
    <property type="project" value="UniProtKB-EC"/>
</dbReference>
<dbReference type="SUPFAM" id="SSF69593">
    <property type="entry name" value="Glycerol-3-phosphate (1)-acyltransferase"/>
    <property type="match status" value="1"/>
</dbReference>
<dbReference type="PANTHER" id="PTHR12563:SF17">
    <property type="entry name" value="DIHYDROXYACETONE PHOSPHATE ACYLTRANSFERASE"/>
    <property type="match status" value="1"/>
</dbReference>
<evidence type="ECO:0000256" key="2">
    <source>
        <dbReference type="ARBA" id="ARBA00004765"/>
    </source>
</evidence>
<dbReference type="EMBL" id="CP010725">
    <property type="protein sequence ID" value="AUQ97780.1"/>
    <property type="molecule type" value="Genomic_DNA"/>
</dbReference>
<dbReference type="UniPathway" id="UPA00557">
    <property type="reaction ID" value="UER00612"/>
</dbReference>
<name>A0A2I7K5L2_9RHOB</name>
<comment type="pathway">
    <text evidence="2">Phospholipid metabolism; CDP-diacylglycerol biosynthesis; CDP-diacylglycerol from sn-glycerol 3-phosphate: step 1/3.</text>
</comment>
<evidence type="ECO:0000259" key="7">
    <source>
        <dbReference type="SMART" id="SM00563"/>
    </source>
</evidence>
<feature type="transmembrane region" description="Helical" evidence="6">
    <location>
        <begin position="12"/>
        <end position="36"/>
    </location>
</feature>
<sequence>MTQTVELPLWLFVLILLFAAITFASHFLFPSVRWFFRRRLERAVARLNRRLERPIQPFKLARRYDMIQRLIYDPQVAQAIADHARGKGIPENVAFEEARRYAREIVPSFSAVAYFSVAIRLARFLSNAVYRVRLGHVDEAALKAIDPEATVVFVMNHRSNMDYVLITYLAANRSALSYAVGEWARVWPLSRLIRAMGAYFIRRKSRNDLYRRVLATYVRLATQGGVTQAMFPEGGLSLDGALAEPKVGLLKYIVDGQLGQGDGGRDVVFVPVALNYDRVLEDKILTSAAQSGERRFRPRIHVVAIRMLRQLMLWLTGRYQRFGYAAVSFGRPLSLRAFMLREGEGDAPTVLAQELMGRIGECVPVLPVALVAATLVRLQSGSNPWSRSDIEQAMDGLLAQIPFAHIHTPRDSLGDAAEVGLRQLTARGILQEHQNRYQVDAERGDLLIYYANSIRHLIPEPTEATSA</sequence>
<dbReference type="Pfam" id="PF19277">
    <property type="entry name" value="GPAT_C"/>
    <property type="match status" value="1"/>
</dbReference>
<keyword evidence="8" id="KW-0808">Transferase</keyword>
<dbReference type="InterPro" id="IPR022284">
    <property type="entry name" value="GPAT/DHAPAT"/>
</dbReference>
<dbReference type="Proteomes" id="UP000236447">
    <property type="component" value="Chromosome"/>
</dbReference>
<dbReference type="SMART" id="SM00563">
    <property type="entry name" value="PlsC"/>
    <property type="match status" value="1"/>
</dbReference>
<dbReference type="InterPro" id="IPR045520">
    <property type="entry name" value="GPAT/DHAPAT_C"/>
</dbReference>
<organism evidence="8 9">
    <name type="scientific">Phaeobacter inhibens</name>
    <dbReference type="NCBI Taxonomy" id="221822"/>
    <lineage>
        <taxon>Bacteria</taxon>
        <taxon>Pseudomonadati</taxon>
        <taxon>Pseudomonadota</taxon>
        <taxon>Alphaproteobacteria</taxon>
        <taxon>Rhodobacterales</taxon>
        <taxon>Roseobacteraceae</taxon>
        <taxon>Phaeobacter</taxon>
    </lineage>
</organism>
<dbReference type="RefSeq" id="WP_102882962.1">
    <property type="nucleotide sequence ID" value="NZ_CP010725.1"/>
</dbReference>
<dbReference type="EC" id="2.3.1.15" evidence="3"/>
<feature type="domain" description="Phospholipid/glycerol acyltransferase" evidence="7">
    <location>
        <begin position="151"/>
        <end position="277"/>
    </location>
</feature>
<proteinExistence type="predicted"/>